<dbReference type="PANTHER" id="PTHR15081:SF1">
    <property type="entry name" value="NUCLEAR AUTOANTIGENIC SPERM PROTEIN"/>
    <property type="match status" value="1"/>
</dbReference>
<dbReference type="InterPro" id="IPR019544">
    <property type="entry name" value="Tetratricopeptide_SHNi-TPR_dom"/>
</dbReference>
<accession>A0ABP0FBJ9</accession>
<dbReference type="Proteomes" id="UP001642483">
    <property type="component" value="Unassembled WGS sequence"/>
</dbReference>
<evidence type="ECO:0000256" key="3">
    <source>
        <dbReference type="ARBA" id="ARBA00022737"/>
    </source>
</evidence>
<dbReference type="SUPFAM" id="SSF48452">
    <property type="entry name" value="TPR-like"/>
    <property type="match status" value="1"/>
</dbReference>
<keyword evidence="4" id="KW-0802">TPR repeat</keyword>
<proteinExistence type="inferred from homology"/>
<dbReference type="InterPro" id="IPR011990">
    <property type="entry name" value="TPR-like_helical_dom_sf"/>
</dbReference>
<reference evidence="8 9" key="1">
    <citation type="submission" date="2024-02" db="EMBL/GenBank/DDBJ databases">
        <authorList>
            <person name="Daric V."/>
            <person name="Darras S."/>
        </authorList>
    </citation>
    <scope>NUCLEOTIDE SEQUENCE [LARGE SCALE GENOMIC DNA]</scope>
</reference>
<dbReference type="PANTHER" id="PTHR15081">
    <property type="entry name" value="NUCLEAR AUTOANTIGENIC SPERM PROTEIN NASP -RELATED"/>
    <property type="match status" value="1"/>
</dbReference>
<evidence type="ECO:0000256" key="5">
    <source>
        <dbReference type="ARBA" id="ARBA00023242"/>
    </source>
</evidence>
<organism evidence="8 9">
    <name type="scientific">Clavelina lepadiformis</name>
    <name type="common">Light-bulb sea squirt</name>
    <name type="synonym">Ascidia lepadiformis</name>
    <dbReference type="NCBI Taxonomy" id="159417"/>
    <lineage>
        <taxon>Eukaryota</taxon>
        <taxon>Metazoa</taxon>
        <taxon>Chordata</taxon>
        <taxon>Tunicata</taxon>
        <taxon>Ascidiacea</taxon>
        <taxon>Aplousobranchia</taxon>
        <taxon>Clavelinidae</taxon>
        <taxon>Clavelina</taxon>
    </lineage>
</organism>
<feature type="compositionally biased region" description="Basic and acidic residues" evidence="6">
    <location>
        <begin position="162"/>
        <end position="191"/>
    </location>
</feature>
<evidence type="ECO:0000256" key="1">
    <source>
        <dbReference type="ARBA" id="ARBA00004123"/>
    </source>
</evidence>
<evidence type="ECO:0000313" key="9">
    <source>
        <dbReference type="Proteomes" id="UP001642483"/>
    </source>
</evidence>
<dbReference type="InterPro" id="IPR051730">
    <property type="entry name" value="NASP-like"/>
</dbReference>
<feature type="region of interest" description="Disordered" evidence="6">
    <location>
        <begin position="103"/>
        <end position="229"/>
    </location>
</feature>
<dbReference type="SMART" id="SM00028">
    <property type="entry name" value="TPR"/>
    <property type="match status" value="3"/>
</dbReference>
<dbReference type="Gene3D" id="1.25.40.10">
    <property type="entry name" value="Tetratricopeptide repeat domain"/>
    <property type="match status" value="1"/>
</dbReference>
<dbReference type="InterPro" id="IPR019734">
    <property type="entry name" value="TPR_rpt"/>
</dbReference>
<name>A0ABP0FBJ9_CLALP</name>
<keyword evidence="9" id="KW-1185">Reference proteome</keyword>
<evidence type="ECO:0000256" key="6">
    <source>
        <dbReference type="SAM" id="MobiDB-lite"/>
    </source>
</evidence>
<feature type="compositionally biased region" description="Acidic residues" evidence="6">
    <location>
        <begin position="13"/>
        <end position="31"/>
    </location>
</feature>
<dbReference type="Pfam" id="PF10516">
    <property type="entry name" value="SHNi-TPR"/>
    <property type="match status" value="1"/>
</dbReference>
<sequence>MVVDPAVVNAAEAENEENMEPESQESEQDQYEADYKRLLSNGKKSLLCGDHTEAVACFEAACSIQSERFGDTSHECAESFLYYGKALLELAKVENGVLGNALKGVPETEDSNGEEEEQFEKTKDVPVDQREQLRQEVEAAMATETEDTQDENEENPDEDKTDAEKDIPEGQKEMTTQEKETSEEVSSKSSEEQESEPAPECSSSVAGPSTSKASDGKTEGENIDNPDDVPNMQLAWEMLELAKVLYKKKPQTKANKLLVAECHAKLGDLSLEIENYSEAVGDFLECLLLRKDLLKPDDRELAETHYNLGLVYSHDMRHVNALEHFNSTLKALQLRIDNLNALIEINDGDPDKDKETMDACVEVGQIRSLFPEINAKIEDVMTLKKEEELVFPSPFQKPTSSSTAFAGETSTGFAAATSSGSSIRSPVCTVIPIRKGSADTAGPSTNDISHLVRRKRSTPDEPSTSQTESENKKAKQELNDASGDVTNGHSNGDAAVKSANLPETKEAEPKTVTKVKDANKESSSGAAEVLMET</sequence>
<evidence type="ECO:0000256" key="4">
    <source>
        <dbReference type="ARBA" id="ARBA00022803"/>
    </source>
</evidence>
<feature type="compositionally biased region" description="Basic and acidic residues" evidence="6">
    <location>
        <begin position="119"/>
        <end position="137"/>
    </location>
</feature>
<feature type="compositionally biased region" description="Acidic residues" evidence="6">
    <location>
        <begin position="107"/>
        <end position="118"/>
    </location>
</feature>
<gene>
    <name evidence="8" type="ORF">CVLEPA_LOCUS5374</name>
</gene>
<comment type="caution">
    <text evidence="8">The sequence shown here is derived from an EMBL/GenBank/DDBJ whole genome shotgun (WGS) entry which is preliminary data.</text>
</comment>
<feature type="compositionally biased region" description="Basic and acidic residues" evidence="6">
    <location>
        <begin position="469"/>
        <end position="478"/>
    </location>
</feature>
<feature type="compositionally biased region" description="Low complexity" evidence="6">
    <location>
        <begin position="1"/>
        <end position="12"/>
    </location>
</feature>
<feature type="region of interest" description="Disordered" evidence="6">
    <location>
        <begin position="1"/>
        <end position="31"/>
    </location>
</feature>
<feature type="compositionally biased region" description="Acidic residues" evidence="6">
    <location>
        <begin position="144"/>
        <end position="161"/>
    </location>
</feature>
<comment type="subcellular location">
    <subcellularLocation>
        <location evidence="1">Nucleus</location>
    </subcellularLocation>
</comment>
<protein>
    <recommendedName>
        <fullName evidence="7">Tetratricopeptide SHNi-TPR domain-containing protein</fullName>
    </recommendedName>
</protein>
<feature type="region of interest" description="Disordered" evidence="6">
    <location>
        <begin position="435"/>
        <end position="533"/>
    </location>
</feature>
<keyword evidence="5" id="KW-0539">Nucleus</keyword>
<comment type="similarity">
    <text evidence="2">Belongs to the NASP family.</text>
</comment>
<evidence type="ECO:0000313" key="8">
    <source>
        <dbReference type="EMBL" id="CAK8675840.1"/>
    </source>
</evidence>
<feature type="compositionally biased region" description="Basic and acidic residues" evidence="6">
    <location>
        <begin position="503"/>
        <end position="520"/>
    </location>
</feature>
<feature type="domain" description="Tetratricopeptide SHNi-TPR" evidence="7">
    <location>
        <begin position="260"/>
        <end position="296"/>
    </location>
</feature>
<evidence type="ECO:0000259" key="7">
    <source>
        <dbReference type="Pfam" id="PF10516"/>
    </source>
</evidence>
<dbReference type="EMBL" id="CAWYQH010000024">
    <property type="protein sequence ID" value="CAK8675840.1"/>
    <property type="molecule type" value="Genomic_DNA"/>
</dbReference>
<keyword evidence="3" id="KW-0677">Repeat</keyword>
<evidence type="ECO:0000256" key="2">
    <source>
        <dbReference type="ARBA" id="ARBA00008402"/>
    </source>
</evidence>